<comment type="caution">
    <text evidence="7">The sequence shown here is derived from an EMBL/GenBank/DDBJ whole genome shotgun (WGS) entry which is preliminary data.</text>
</comment>
<dbReference type="GeneID" id="33556655"/>
<gene>
    <name evidence="7" type="ORF">BD324DRAFT_616674</name>
</gene>
<evidence type="ECO:0000256" key="5">
    <source>
        <dbReference type="SAM" id="MobiDB-lite"/>
    </source>
</evidence>
<organism evidence="7 8">
    <name type="scientific">Kockovaella imperatae</name>
    <dbReference type="NCBI Taxonomy" id="4999"/>
    <lineage>
        <taxon>Eukaryota</taxon>
        <taxon>Fungi</taxon>
        <taxon>Dikarya</taxon>
        <taxon>Basidiomycota</taxon>
        <taxon>Agaricomycotina</taxon>
        <taxon>Tremellomycetes</taxon>
        <taxon>Tremellales</taxon>
        <taxon>Cuniculitremaceae</taxon>
        <taxon>Kockovaella</taxon>
    </lineage>
</organism>
<feature type="transmembrane region" description="Helical" evidence="6">
    <location>
        <begin position="289"/>
        <end position="314"/>
    </location>
</feature>
<dbReference type="Pfam" id="PF07690">
    <property type="entry name" value="MFS_1"/>
    <property type="match status" value="1"/>
</dbReference>
<sequence length="515" mass="56243">MSDQGGRHGKAGSIINRILPFTFAITLGPSVTASTALFIVRALMCRHVAYQQHDVPLPSPDAELCGNPVVGAWTASVMTGLAVLDGIVSFLSTSYVRNLADKYGRRPLLYTLPILAMIATSSLIVAYLVPNPILPWILLALNGIFITASTKSLFVPTLLVSDVADDEQRTRYFSRLEAVSLLGPGTGFILSALTSRYSSITLLPYYLALGFQFSASVYAFFCIPETKDMGDDADSDSGDQSQDHHHRHRDSGLPEAVEEVVEAVVDPIKPLGLLLPHRDRETGKFEWRLTLLTVALLCNTIGIVFIPTASLLYLSDKFGFQPEQNGWILAYLALSKFVFVLLLFPLIQKGGRKLYHAFLERRTRNVSTSTERSRLIQRQSYKKREASSEANHFDIILLFFSVGLDALALIMVSLANTPKQAIISYAFLALGSGDQPTFKSVFVSLVPEDMGGEALAALDMVWNAARLLSPLILGTIYAVVLEKGMPQVLFLVAGAFCAAAGAFIIPLVIIGRKQP</sequence>
<dbReference type="SUPFAM" id="SSF103473">
    <property type="entry name" value="MFS general substrate transporter"/>
    <property type="match status" value="1"/>
</dbReference>
<dbReference type="InterPro" id="IPR011701">
    <property type="entry name" value="MFS"/>
</dbReference>
<comment type="subcellular location">
    <subcellularLocation>
        <location evidence="1">Membrane</location>
        <topology evidence="1">Multi-pass membrane protein</topology>
    </subcellularLocation>
</comment>
<feature type="transmembrane region" description="Helical" evidence="6">
    <location>
        <begin position="172"/>
        <end position="193"/>
    </location>
</feature>
<feature type="transmembrane region" description="Helical" evidence="6">
    <location>
        <begin position="136"/>
        <end position="160"/>
    </location>
</feature>
<dbReference type="GO" id="GO:0016020">
    <property type="term" value="C:membrane"/>
    <property type="evidence" value="ECO:0007669"/>
    <property type="project" value="UniProtKB-SubCell"/>
</dbReference>
<dbReference type="Proteomes" id="UP000193218">
    <property type="component" value="Unassembled WGS sequence"/>
</dbReference>
<evidence type="ECO:0000256" key="2">
    <source>
        <dbReference type="ARBA" id="ARBA00022692"/>
    </source>
</evidence>
<dbReference type="EMBL" id="NBSH01000002">
    <property type="protein sequence ID" value="ORX40178.1"/>
    <property type="molecule type" value="Genomic_DNA"/>
</dbReference>
<dbReference type="FunCoup" id="A0A1Y1UQ39">
    <property type="interactions" value="19"/>
</dbReference>
<protein>
    <submittedName>
        <fullName evidence="7">Major facilitator superfamily domain-containing protein</fullName>
    </submittedName>
</protein>
<feature type="transmembrane region" description="Helical" evidence="6">
    <location>
        <begin position="70"/>
        <end position="96"/>
    </location>
</feature>
<dbReference type="GO" id="GO:0022857">
    <property type="term" value="F:transmembrane transporter activity"/>
    <property type="evidence" value="ECO:0007669"/>
    <property type="project" value="InterPro"/>
</dbReference>
<feature type="transmembrane region" description="Helical" evidence="6">
    <location>
        <begin position="21"/>
        <end position="44"/>
    </location>
</feature>
<keyword evidence="3 6" id="KW-1133">Transmembrane helix</keyword>
<accession>A0A1Y1UQ39</accession>
<feature type="transmembrane region" description="Helical" evidence="6">
    <location>
        <begin position="488"/>
        <end position="510"/>
    </location>
</feature>
<dbReference type="Gene3D" id="1.20.1250.20">
    <property type="entry name" value="MFS general substrate transporter like domains"/>
    <property type="match status" value="1"/>
</dbReference>
<dbReference type="InParanoid" id="A0A1Y1UQ39"/>
<dbReference type="InterPro" id="IPR036259">
    <property type="entry name" value="MFS_trans_sf"/>
</dbReference>
<evidence type="ECO:0000256" key="3">
    <source>
        <dbReference type="ARBA" id="ARBA00022989"/>
    </source>
</evidence>
<evidence type="ECO:0000313" key="7">
    <source>
        <dbReference type="EMBL" id="ORX40178.1"/>
    </source>
</evidence>
<keyword evidence="4 6" id="KW-0472">Membrane</keyword>
<feature type="transmembrane region" description="Helical" evidence="6">
    <location>
        <begin position="393"/>
        <end position="415"/>
    </location>
</feature>
<evidence type="ECO:0000256" key="1">
    <source>
        <dbReference type="ARBA" id="ARBA00004141"/>
    </source>
</evidence>
<feature type="transmembrane region" description="Helical" evidence="6">
    <location>
        <begin position="205"/>
        <end position="223"/>
    </location>
</feature>
<keyword evidence="8" id="KW-1185">Reference proteome</keyword>
<reference evidence="7 8" key="1">
    <citation type="submission" date="2017-03" db="EMBL/GenBank/DDBJ databases">
        <title>Widespread Adenine N6-methylation of Active Genes in Fungi.</title>
        <authorList>
            <consortium name="DOE Joint Genome Institute"/>
            <person name="Mondo S.J."/>
            <person name="Dannebaum R.O."/>
            <person name="Kuo R.C."/>
            <person name="Louie K.B."/>
            <person name="Bewick A.J."/>
            <person name="Labutti K."/>
            <person name="Haridas S."/>
            <person name="Kuo A."/>
            <person name="Salamov A."/>
            <person name="Ahrendt S.R."/>
            <person name="Lau R."/>
            <person name="Bowen B.P."/>
            <person name="Lipzen A."/>
            <person name="Sullivan W."/>
            <person name="Andreopoulos W.B."/>
            <person name="Clum A."/>
            <person name="Lindquist E."/>
            <person name="Daum C."/>
            <person name="Northen T.R."/>
            <person name="Ramamoorthy G."/>
            <person name="Schmitz R.J."/>
            <person name="Gryganskyi A."/>
            <person name="Culley D."/>
            <person name="Magnuson J."/>
            <person name="James T.Y."/>
            <person name="O'Malley M.A."/>
            <person name="Stajich J.E."/>
            <person name="Spatafora J.W."/>
            <person name="Visel A."/>
            <person name="Grigoriev I.V."/>
        </authorList>
    </citation>
    <scope>NUCLEOTIDE SEQUENCE [LARGE SCALE GENOMIC DNA]</scope>
    <source>
        <strain evidence="7 8">NRRL Y-17943</strain>
    </source>
</reference>
<dbReference type="PANTHER" id="PTHR23507:SF1">
    <property type="entry name" value="FI18259P1-RELATED"/>
    <property type="match status" value="1"/>
</dbReference>
<dbReference type="OrthoDB" id="3026777at2759"/>
<feature type="region of interest" description="Disordered" evidence="5">
    <location>
        <begin position="231"/>
        <end position="253"/>
    </location>
</feature>
<dbReference type="PANTHER" id="PTHR23507">
    <property type="entry name" value="ZGC:174356"/>
    <property type="match status" value="1"/>
</dbReference>
<proteinExistence type="predicted"/>
<feature type="transmembrane region" description="Helical" evidence="6">
    <location>
        <begin position="326"/>
        <end position="347"/>
    </location>
</feature>
<feature type="transmembrane region" description="Helical" evidence="6">
    <location>
        <begin position="460"/>
        <end position="481"/>
    </location>
</feature>
<dbReference type="AlphaFoldDB" id="A0A1Y1UQ39"/>
<evidence type="ECO:0000256" key="6">
    <source>
        <dbReference type="SAM" id="Phobius"/>
    </source>
</evidence>
<evidence type="ECO:0000256" key="4">
    <source>
        <dbReference type="ARBA" id="ARBA00023136"/>
    </source>
</evidence>
<feature type="transmembrane region" description="Helical" evidence="6">
    <location>
        <begin position="108"/>
        <end position="130"/>
    </location>
</feature>
<evidence type="ECO:0000313" key="8">
    <source>
        <dbReference type="Proteomes" id="UP000193218"/>
    </source>
</evidence>
<dbReference type="RefSeq" id="XP_021873963.1">
    <property type="nucleotide sequence ID" value="XM_022014847.1"/>
</dbReference>
<keyword evidence="2 6" id="KW-0812">Transmembrane</keyword>
<name>A0A1Y1UQ39_9TREE</name>